<evidence type="ECO:0000313" key="2">
    <source>
        <dbReference type="EMBL" id="MBB5053284.1"/>
    </source>
</evidence>
<feature type="chain" id="PRO_5032449324" description="DUF1496 domain-containing protein" evidence="1">
    <location>
        <begin position="20"/>
        <end position="139"/>
    </location>
</feature>
<feature type="signal peptide" evidence="1">
    <location>
        <begin position="1"/>
        <end position="19"/>
    </location>
</feature>
<proteinExistence type="predicted"/>
<evidence type="ECO:0000313" key="3">
    <source>
        <dbReference type="Proteomes" id="UP000521227"/>
    </source>
</evidence>
<dbReference type="RefSeq" id="WP_184086762.1">
    <property type="nucleotide sequence ID" value="NZ_JACHIJ010000004.1"/>
</dbReference>
<sequence>MIRILAPCLLLLLGLPAAAQTPPEQKPPAEQKTPAAQNVTVESKPAPVLCVYNSENYSEGATVCVQKAMMQTCTLDGTKAIWVAVTDEKLSSRCTAPAPRLSKYQRAAIWNRKNIAKEITPATDSSPFCFYTNGKRFCE</sequence>
<protein>
    <recommendedName>
        <fullName evidence="4">DUF1496 domain-containing protein</fullName>
    </recommendedName>
</protein>
<name>A0A840N3V0_9BRAD</name>
<gene>
    <name evidence="2" type="ORF">HNQ36_003275</name>
</gene>
<dbReference type="Proteomes" id="UP000521227">
    <property type="component" value="Unassembled WGS sequence"/>
</dbReference>
<dbReference type="EMBL" id="JACHIJ010000004">
    <property type="protein sequence ID" value="MBB5053284.1"/>
    <property type="molecule type" value="Genomic_DNA"/>
</dbReference>
<evidence type="ECO:0000256" key="1">
    <source>
        <dbReference type="SAM" id="SignalP"/>
    </source>
</evidence>
<keyword evidence="1" id="KW-0732">Signal</keyword>
<accession>A0A840N3V0</accession>
<reference evidence="2 3" key="1">
    <citation type="submission" date="2020-08" db="EMBL/GenBank/DDBJ databases">
        <title>Genomic Encyclopedia of Type Strains, Phase IV (KMG-IV): sequencing the most valuable type-strain genomes for metagenomic binning, comparative biology and taxonomic classification.</title>
        <authorList>
            <person name="Goeker M."/>
        </authorList>
    </citation>
    <scope>NUCLEOTIDE SEQUENCE [LARGE SCALE GENOMIC DNA]</scope>
    <source>
        <strain evidence="2 3">DSM 17498</strain>
    </source>
</reference>
<organism evidence="2 3">
    <name type="scientific">Afipia massiliensis</name>
    <dbReference type="NCBI Taxonomy" id="211460"/>
    <lineage>
        <taxon>Bacteria</taxon>
        <taxon>Pseudomonadati</taxon>
        <taxon>Pseudomonadota</taxon>
        <taxon>Alphaproteobacteria</taxon>
        <taxon>Hyphomicrobiales</taxon>
        <taxon>Nitrobacteraceae</taxon>
        <taxon>Afipia</taxon>
    </lineage>
</organism>
<dbReference type="AlphaFoldDB" id="A0A840N3V0"/>
<comment type="caution">
    <text evidence="2">The sequence shown here is derived from an EMBL/GenBank/DDBJ whole genome shotgun (WGS) entry which is preliminary data.</text>
</comment>
<evidence type="ECO:0008006" key="4">
    <source>
        <dbReference type="Google" id="ProtNLM"/>
    </source>
</evidence>